<name>A0A5J4VV18_9EUKA</name>
<accession>A0A5J4VV18</accession>
<dbReference type="EMBL" id="SNRW01004988">
    <property type="protein sequence ID" value="KAA6386036.1"/>
    <property type="molecule type" value="Genomic_DNA"/>
</dbReference>
<protein>
    <submittedName>
        <fullName evidence="1">Uncharacterized protein</fullName>
    </submittedName>
</protein>
<sequence length="95" mass="10676">MKLDRQITILTDYGAQISAQDVDSVISETDINDENYELSEQMMEVVFHSSYVRRTVAKGYINGGLCHIPNARIVRVNSSYQAISFLSVQQNCAQS</sequence>
<reference evidence="1 2" key="1">
    <citation type="submission" date="2019-03" db="EMBL/GenBank/DDBJ databases">
        <title>Single cell metagenomics reveals metabolic interactions within the superorganism composed of flagellate Streblomastix strix and complex community of Bacteroidetes bacteria on its surface.</title>
        <authorList>
            <person name="Treitli S.C."/>
            <person name="Kolisko M."/>
            <person name="Husnik F."/>
            <person name="Keeling P."/>
            <person name="Hampl V."/>
        </authorList>
    </citation>
    <scope>NUCLEOTIDE SEQUENCE [LARGE SCALE GENOMIC DNA]</scope>
    <source>
        <strain evidence="1">ST1C</strain>
    </source>
</reference>
<dbReference type="AlphaFoldDB" id="A0A5J4VV18"/>
<gene>
    <name evidence="1" type="ORF">EZS28_018435</name>
</gene>
<proteinExistence type="predicted"/>
<evidence type="ECO:0000313" key="2">
    <source>
        <dbReference type="Proteomes" id="UP000324800"/>
    </source>
</evidence>
<dbReference type="Proteomes" id="UP000324800">
    <property type="component" value="Unassembled WGS sequence"/>
</dbReference>
<organism evidence="1 2">
    <name type="scientific">Streblomastix strix</name>
    <dbReference type="NCBI Taxonomy" id="222440"/>
    <lineage>
        <taxon>Eukaryota</taxon>
        <taxon>Metamonada</taxon>
        <taxon>Preaxostyla</taxon>
        <taxon>Oxymonadida</taxon>
        <taxon>Streblomastigidae</taxon>
        <taxon>Streblomastix</taxon>
    </lineage>
</organism>
<evidence type="ECO:0000313" key="1">
    <source>
        <dbReference type="EMBL" id="KAA6386036.1"/>
    </source>
</evidence>
<comment type="caution">
    <text evidence="1">The sequence shown here is derived from an EMBL/GenBank/DDBJ whole genome shotgun (WGS) entry which is preliminary data.</text>
</comment>